<reference evidence="1 2" key="1">
    <citation type="journal article" date="2019" name="Gigascience">
        <title>Whole-genome sequence of the oriental lung fluke Paragonimus westermani.</title>
        <authorList>
            <person name="Oey H."/>
            <person name="Zakrzewski M."/>
            <person name="Narain K."/>
            <person name="Devi K.R."/>
            <person name="Agatsuma T."/>
            <person name="Nawaratna S."/>
            <person name="Gobert G.N."/>
            <person name="Jones M.K."/>
            <person name="Ragan M.A."/>
            <person name="McManus D.P."/>
            <person name="Krause L."/>
        </authorList>
    </citation>
    <scope>NUCLEOTIDE SEQUENCE [LARGE SCALE GENOMIC DNA]</scope>
    <source>
        <strain evidence="1 2">IND2009</strain>
    </source>
</reference>
<keyword evidence="2" id="KW-1185">Reference proteome</keyword>
<dbReference type="EMBL" id="QNGE01001778">
    <property type="protein sequence ID" value="KAA3676849.1"/>
    <property type="molecule type" value="Genomic_DNA"/>
</dbReference>
<evidence type="ECO:0000313" key="2">
    <source>
        <dbReference type="Proteomes" id="UP000324629"/>
    </source>
</evidence>
<dbReference type="Proteomes" id="UP000324629">
    <property type="component" value="Unassembled WGS sequence"/>
</dbReference>
<accession>A0A5J4NN72</accession>
<comment type="caution">
    <text evidence="1">The sequence shown here is derived from an EMBL/GenBank/DDBJ whole genome shotgun (WGS) entry which is preliminary data.</text>
</comment>
<name>A0A5J4NN72_9TREM</name>
<organism evidence="1 2">
    <name type="scientific">Paragonimus westermani</name>
    <dbReference type="NCBI Taxonomy" id="34504"/>
    <lineage>
        <taxon>Eukaryota</taxon>
        <taxon>Metazoa</taxon>
        <taxon>Spiralia</taxon>
        <taxon>Lophotrochozoa</taxon>
        <taxon>Platyhelminthes</taxon>
        <taxon>Trematoda</taxon>
        <taxon>Digenea</taxon>
        <taxon>Plagiorchiida</taxon>
        <taxon>Troglotremata</taxon>
        <taxon>Troglotrematidae</taxon>
        <taxon>Paragonimus</taxon>
    </lineage>
</organism>
<proteinExistence type="predicted"/>
<gene>
    <name evidence="1" type="ORF">DEA37_0001154</name>
</gene>
<protein>
    <submittedName>
        <fullName evidence="1">Uncharacterized protein</fullName>
    </submittedName>
</protein>
<sequence length="302" mass="33207">MNYSDPTGSFFGGHFTYPDSLTTATIQTHSGLPVCETSAMAQPHSHSSVYAAEFMGQPVVQMFTMFEESDEALPNTLPTIHYTEISEQPDHPIYSNDQSKGLEQVVFYSGAAPVVDNSRACVPSNVPNSLQTASFSTLANMPFPSKFERGALSHLFSIQQNVGLDLPDGNVSADLAQLTMIPNETSEVRTDGTEEEEVQNATAALLHANQDYKLTEFALPIQMDMNGVGEFHVTESNYMASMERLKESNSLVLLDPNEAQPFETNLALANEIYYHNISTHLSEVEALDIAHPLKNEVGFYDL</sequence>
<dbReference type="AlphaFoldDB" id="A0A5J4NN72"/>
<evidence type="ECO:0000313" key="1">
    <source>
        <dbReference type="EMBL" id="KAA3676849.1"/>
    </source>
</evidence>